<dbReference type="GO" id="GO:0015074">
    <property type="term" value="P:DNA integration"/>
    <property type="evidence" value="ECO:0007669"/>
    <property type="project" value="InterPro"/>
</dbReference>
<reference evidence="2" key="1">
    <citation type="journal article" date="2020" name="mSystems">
        <title>Genome- and Community-Level Interaction Insights into Carbon Utilization and Element Cycling Functions of Hydrothermarchaeota in Hydrothermal Sediment.</title>
        <authorList>
            <person name="Zhou Z."/>
            <person name="Liu Y."/>
            <person name="Xu W."/>
            <person name="Pan J."/>
            <person name="Luo Z.H."/>
            <person name="Li M."/>
        </authorList>
    </citation>
    <scope>NUCLEOTIDE SEQUENCE [LARGE SCALE GENOMIC DNA]</scope>
    <source>
        <strain evidence="4">SpSt-10</strain>
        <strain evidence="3">SpSt-62</strain>
        <strain evidence="2">SpSt-97</strain>
    </source>
</reference>
<dbReference type="InterPro" id="IPR013762">
    <property type="entry name" value="Integrase-like_cat_sf"/>
</dbReference>
<evidence type="ECO:0000256" key="1">
    <source>
        <dbReference type="ARBA" id="ARBA00023172"/>
    </source>
</evidence>
<sequence length="219" mass="25937">MDKLVEIEEDLQYITVASRKDLKEHALIRIVLSTLADIEEINNITKGDLEIKKSNSRQAFALNLRKGGKSRKAPIDETTYEILSEISKNYTRRQRIFDYTYEEIDKMIAKYSPSSKRYGLNELRKGVIKILEDNLLNVPVEEIFNMNFWELFDFLSEFHPMFSGMWDLKDDDVAQDYFRMLSKRHGISDYSEISEISGESIERIEKLMKKKWFQSYLEF</sequence>
<evidence type="ECO:0008006" key="5">
    <source>
        <dbReference type="Google" id="ProtNLM"/>
    </source>
</evidence>
<keyword evidence="1" id="KW-0233">DNA recombination</keyword>
<proteinExistence type="predicted"/>
<dbReference type="InterPro" id="IPR011010">
    <property type="entry name" value="DNA_brk_join_enz"/>
</dbReference>
<dbReference type="EMBL" id="DRUC01000051">
    <property type="protein sequence ID" value="HHF48202.1"/>
    <property type="molecule type" value="Genomic_DNA"/>
</dbReference>
<name>A0A7C3YNU0_9EURY</name>
<evidence type="ECO:0000313" key="4">
    <source>
        <dbReference type="EMBL" id="HHF48202.1"/>
    </source>
</evidence>
<dbReference type="GO" id="GO:0006310">
    <property type="term" value="P:DNA recombination"/>
    <property type="evidence" value="ECO:0007669"/>
    <property type="project" value="UniProtKB-KW"/>
</dbReference>
<evidence type="ECO:0000313" key="3">
    <source>
        <dbReference type="EMBL" id="HGU59091.1"/>
    </source>
</evidence>
<dbReference type="Gene3D" id="1.10.443.10">
    <property type="entry name" value="Intergrase catalytic core"/>
    <property type="match status" value="1"/>
</dbReference>
<dbReference type="AlphaFoldDB" id="A0A7C3YNU0"/>
<comment type="caution">
    <text evidence="2">The sequence shown here is derived from an EMBL/GenBank/DDBJ whole genome shotgun (WGS) entry which is preliminary data.</text>
</comment>
<dbReference type="GO" id="GO:0003677">
    <property type="term" value="F:DNA binding"/>
    <property type="evidence" value="ECO:0007669"/>
    <property type="project" value="InterPro"/>
</dbReference>
<dbReference type="SUPFAM" id="SSF56349">
    <property type="entry name" value="DNA breaking-rejoining enzymes"/>
    <property type="match status" value="1"/>
</dbReference>
<evidence type="ECO:0000313" key="2">
    <source>
        <dbReference type="EMBL" id="HGE65564.1"/>
    </source>
</evidence>
<accession>A0A7C3YNU0</accession>
<organism evidence="2">
    <name type="scientific">Geoglobus ahangari</name>
    <dbReference type="NCBI Taxonomy" id="113653"/>
    <lineage>
        <taxon>Archaea</taxon>
        <taxon>Methanobacteriati</taxon>
        <taxon>Methanobacteriota</taxon>
        <taxon>Archaeoglobi</taxon>
        <taxon>Archaeoglobales</taxon>
        <taxon>Archaeoglobaceae</taxon>
        <taxon>Geoglobus</taxon>
    </lineage>
</organism>
<dbReference type="EMBL" id="DTAK01000014">
    <property type="protein sequence ID" value="HGU59091.1"/>
    <property type="molecule type" value="Genomic_DNA"/>
</dbReference>
<gene>
    <name evidence="4" type="ORF">ENL48_03205</name>
    <name evidence="3" type="ORF">ENT89_02640</name>
    <name evidence="2" type="ORF">ENX77_00245</name>
</gene>
<protein>
    <recommendedName>
        <fullName evidence="5">Site-specific integrase</fullName>
    </recommendedName>
</protein>
<dbReference type="EMBL" id="DTPI01000004">
    <property type="protein sequence ID" value="HGE65564.1"/>
    <property type="molecule type" value="Genomic_DNA"/>
</dbReference>